<keyword evidence="3" id="KW-0732">Signal</keyword>
<dbReference type="Gene3D" id="2.60.40.10">
    <property type="entry name" value="Immunoglobulins"/>
    <property type="match status" value="1"/>
</dbReference>
<dbReference type="CDD" id="cd11338">
    <property type="entry name" value="AmyAc_CMD"/>
    <property type="match status" value="1"/>
</dbReference>
<dbReference type="InterPro" id="IPR006047">
    <property type="entry name" value="GH13_cat_dom"/>
</dbReference>
<sequence length="662" mass="72134">MRRLLLGLVVLALSLFSFVVPSAPAWAAAADNNVEWNGLFHDQGPLYASTSEPTCSTAVTVTVRTFRTDVTSANVKYYDSADSSFHWVPMAWVANDATGRFDRWAGTIPASCSAKYYRLQVNDGSDTDWYNAAGVSDNEPSQQDFYVLPGFSTPAWAKAAMIYQVFPERFSNGDTANDVTTGEYTFFGAPTQQKAWGESVFATAPAVNSSVFFGGDLQGVRQRVGYLKNTLGINTVYLNPIFTSPSNHKYDTQDYDNVDPHLGGNAAFSGLVSDLHSSSNGPTARIVLDGVFNHSGSWAKWFDRGNVWPSVTGAYESQASPYSGFYTFQSWPDQYSSFFNSTPSMPKYDFASSAVRSALYGSTTSVAQKWLRQSGVDGWRLDAPQYADAGGGNGSNATNHGIWREFRTAVKGANPNALIFGEYWGNAQPWVTGGEWDGASNFDGFTQPVSQWITGRDYSNNAASLSTSAFDAWLRGTRANYPTPALRTMSNHLSNHDITRFGTRAGGDIWKTYLAHFFQFTYVGMPTVYYGDEYGMQGGADPDNRRTFDWSQATTANTSVALVQKLASIRKQYSALRTGSFQTLAVDDATKLYAFGRADAANRIAVVLNNDSATRTYTVPAYQLSVPDGATMKDAITGTTYPVSAGNVTVTVPGHYGAILVN</sequence>
<dbReference type="InterPro" id="IPR013780">
    <property type="entry name" value="Glyco_hydro_b"/>
</dbReference>
<dbReference type="InterPro" id="IPR013783">
    <property type="entry name" value="Ig-like_fold"/>
</dbReference>
<feature type="domain" description="Glycosyl hydrolase family 13 catalytic" evidence="4">
    <location>
        <begin position="164"/>
        <end position="570"/>
    </location>
</feature>
<accession>A0ABV7YNY4</accession>
<dbReference type="PANTHER" id="PTHR10357">
    <property type="entry name" value="ALPHA-AMYLASE FAMILY MEMBER"/>
    <property type="match status" value="1"/>
</dbReference>
<dbReference type="InterPro" id="IPR004185">
    <property type="entry name" value="Glyco_hydro_13_lg-like_dom"/>
</dbReference>
<dbReference type="SUPFAM" id="SSF51011">
    <property type="entry name" value="Glycosyl hydrolase domain"/>
    <property type="match status" value="1"/>
</dbReference>
<dbReference type="SMART" id="SM00642">
    <property type="entry name" value="Aamy"/>
    <property type="match status" value="1"/>
</dbReference>
<dbReference type="CDD" id="cd02857">
    <property type="entry name" value="E_set_CDase_PDE_N"/>
    <property type="match status" value="1"/>
</dbReference>
<dbReference type="Pfam" id="PF00128">
    <property type="entry name" value="Alpha-amylase"/>
    <property type="match status" value="1"/>
</dbReference>
<dbReference type="InterPro" id="IPR017853">
    <property type="entry name" value="GH"/>
</dbReference>
<dbReference type="Gene3D" id="3.20.20.80">
    <property type="entry name" value="Glycosidases"/>
    <property type="match status" value="1"/>
</dbReference>
<dbReference type="GO" id="GO:0016787">
    <property type="term" value="F:hydrolase activity"/>
    <property type="evidence" value="ECO:0007669"/>
    <property type="project" value="UniProtKB-KW"/>
</dbReference>
<evidence type="ECO:0000256" key="1">
    <source>
        <dbReference type="ARBA" id="ARBA00022801"/>
    </source>
</evidence>
<dbReference type="SUPFAM" id="SSF81296">
    <property type="entry name" value="E set domains"/>
    <property type="match status" value="1"/>
</dbReference>
<keyword evidence="2" id="KW-0326">Glycosidase</keyword>
<dbReference type="SUPFAM" id="SSF51445">
    <property type="entry name" value="(Trans)glycosidases"/>
    <property type="match status" value="1"/>
</dbReference>
<gene>
    <name evidence="5" type="ORF">ACFOUW_39260</name>
</gene>
<keyword evidence="6" id="KW-1185">Reference proteome</keyword>
<keyword evidence="1 5" id="KW-0378">Hydrolase</keyword>
<dbReference type="InterPro" id="IPR014756">
    <property type="entry name" value="Ig_E-set"/>
</dbReference>
<evidence type="ECO:0000313" key="6">
    <source>
        <dbReference type="Proteomes" id="UP001595699"/>
    </source>
</evidence>
<evidence type="ECO:0000313" key="5">
    <source>
        <dbReference type="EMBL" id="MFC3766921.1"/>
    </source>
</evidence>
<evidence type="ECO:0000256" key="3">
    <source>
        <dbReference type="SAM" id="SignalP"/>
    </source>
</evidence>
<dbReference type="EMBL" id="JBHRZH010000062">
    <property type="protein sequence ID" value="MFC3766921.1"/>
    <property type="molecule type" value="Genomic_DNA"/>
</dbReference>
<evidence type="ECO:0000256" key="2">
    <source>
        <dbReference type="ARBA" id="ARBA00023295"/>
    </source>
</evidence>
<feature type="signal peptide" evidence="3">
    <location>
        <begin position="1"/>
        <end position="27"/>
    </location>
</feature>
<dbReference type="PANTHER" id="PTHR10357:SF210">
    <property type="entry name" value="MALTODEXTRIN GLUCOSIDASE"/>
    <property type="match status" value="1"/>
</dbReference>
<comment type="caution">
    <text evidence="5">The sequence shown here is derived from an EMBL/GenBank/DDBJ whole genome shotgun (WGS) entry which is preliminary data.</text>
</comment>
<protein>
    <submittedName>
        <fullName evidence="5">Glycoside hydrolase family 13 protein</fullName>
    </submittedName>
</protein>
<dbReference type="Gene3D" id="2.60.40.1180">
    <property type="entry name" value="Golgi alpha-mannosidase II"/>
    <property type="match status" value="1"/>
</dbReference>
<reference evidence="6" key="1">
    <citation type="journal article" date="2019" name="Int. J. Syst. Evol. Microbiol.">
        <title>The Global Catalogue of Microorganisms (GCM) 10K type strain sequencing project: providing services to taxonomists for standard genome sequencing and annotation.</title>
        <authorList>
            <consortium name="The Broad Institute Genomics Platform"/>
            <consortium name="The Broad Institute Genome Sequencing Center for Infectious Disease"/>
            <person name="Wu L."/>
            <person name="Ma J."/>
        </authorList>
    </citation>
    <scope>NUCLEOTIDE SEQUENCE [LARGE SCALE GENOMIC DNA]</scope>
    <source>
        <strain evidence="6">CGMCC 4.7241</strain>
    </source>
</reference>
<evidence type="ECO:0000259" key="4">
    <source>
        <dbReference type="SMART" id="SM00642"/>
    </source>
</evidence>
<name>A0ABV7YNY4_9ACTN</name>
<organism evidence="5 6">
    <name type="scientific">Tenggerimyces flavus</name>
    <dbReference type="NCBI Taxonomy" id="1708749"/>
    <lineage>
        <taxon>Bacteria</taxon>
        <taxon>Bacillati</taxon>
        <taxon>Actinomycetota</taxon>
        <taxon>Actinomycetes</taxon>
        <taxon>Propionibacteriales</taxon>
        <taxon>Nocardioidaceae</taxon>
        <taxon>Tenggerimyces</taxon>
    </lineage>
</organism>
<dbReference type="Proteomes" id="UP001595699">
    <property type="component" value="Unassembled WGS sequence"/>
</dbReference>
<proteinExistence type="predicted"/>
<feature type="chain" id="PRO_5047342160" evidence="3">
    <location>
        <begin position="28"/>
        <end position="662"/>
    </location>
</feature>
<dbReference type="RefSeq" id="WP_205115926.1">
    <property type="nucleotide sequence ID" value="NZ_JAFBCM010000001.1"/>
</dbReference>